<proteinExistence type="predicted"/>
<name>A0A2S4RYP5_CITAM</name>
<dbReference type="Proteomes" id="UP000237003">
    <property type="component" value="Unassembled WGS sequence"/>
</dbReference>
<evidence type="ECO:0000313" key="1">
    <source>
        <dbReference type="EMBL" id="POU65936.1"/>
    </source>
</evidence>
<dbReference type="EMBL" id="PQLX01000003">
    <property type="protein sequence ID" value="POU65936.1"/>
    <property type="molecule type" value="Genomic_DNA"/>
</dbReference>
<protein>
    <submittedName>
        <fullName evidence="1">Uncharacterized protein</fullName>
    </submittedName>
</protein>
<evidence type="ECO:0000313" key="2">
    <source>
        <dbReference type="Proteomes" id="UP000237003"/>
    </source>
</evidence>
<organism evidence="1 2">
    <name type="scientific">Citrobacter amalonaticus</name>
    <dbReference type="NCBI Taxonomy" id="35703"/>
    <lineage>
        <taxon>Bacteria</taxon>
        <taxon>Pseudomonadati</taxon>
        <taxon>Pseudomonadota</taxon>
        <taxon>Gammaproteobacteria</taxon>
        <taxon>Enterobacterales</taxon>
        <taxon>Enterobacteriaceae</taxon>
        <taxon>Citrobacter</taxon>
    </lineage>
</organism>
<dbReference type="AlphaFoldDB" id="A0A2S4RYP5"/>
<sequence>MFTKGVNDGAKFALLQGWLRHNGAVISYKFRRRSHFQNYIWRMNNIANFSLFPHLACENIHFLCTDSEYRWVLTP</sequence>
<gene>
    <name evidence="1" type="ORF">C3430_11670</name>
</gene>
<accession>A0A2S4RYP5</accession>
<comment type="caution">
    <text evidence="1">The sequence shown here is derived from an EMBL/GenBank/DDBJ whole genome shotgun (WGS) entry which is preliminary data.</text>
</comment>
<reference evidence="1 2" key="1">
    <citation type="submission" date="2018-01" db="EMBL/GenBank/DDBJ databases">
        <title>Complete genome sequences of 14 Citrobacter spp. isolated from plant in Canada.</title>
        <authorList>
            <person name="Bhandare S.G."/>
            <person name="Colavecchio A."/>
            <person name="Jeukens J."/>
            <person name="Emond-Rheault J.-G."/>
            <person name="Freschi L."/>
            <person name="Hamel J."/>
            <person name="Kukavica-Ibrulj I."/>
            <person name="Levesque R."/>
            <person name="Goodridge L."/>
        </authorList>
    </citation>
    <scope>NUCLEOTIDE SEQUENCE [LARGE SCALE GENOMIC DNA]</scope>
    <source>
        <strain evidence="1 2">S1285</strain>
    </source>
</reference>